<keyword evidence="2" id="KW-1185">Reference proteome</keyword>
<reference evidence="1 2" key="1">
    <citation type="submission" date="2020-08" db="EMBL/GenBank/DDBJ databases">
        <title>Genomic Encyclopedia of Type Strains, Phase IV (KMG-IV): sequencing the most valuable type-strain genomes for metagenomic binning, comparative biology and taxonomic classification.</title>
        <authorList>
            <person name="Goeker M."/>
        </authorList>
    </citation>
    <scope>NUCLEOTIDE SEQUENCE [LARGE SCALE GENOMIC DNA]</scope>
    <source>
        <strain evidence="1 2">DSM 100694</strain>
    </source>
</reference>
<name>A0A840E378_9HYPH</name>
<dbReference type="Proteomes" id="UP000585970">
    <property type="component" value="Unassembled WGS sequence"/>
</dbReference>
<organism evidence="1 2">
    <name type="scientific">Bartonella fuyuanensis</name>
    <dbReference type="NCBI Taxonomy" id="1460968"/>
    <lineage>
        <taxon>Bacteria</taxon>
        <taxon>Pseudomonadati</taxon>
        <taxon>Pseudomonadota</taxon>
        <taxon>Alphaproteobacteria</taxon>
        <taxon>Hyphomicrobiales</taxon>
        <taxon>Bartonellaceae</taxon>
        <taxon>Bartonella</taxon>
    </lineage>
</organism>
<gene>
    <name evidence="1" type="ORF">GGR08_000522</name>
</gene>
<dbReference type="AlphaFoldDB" id="A0A840E378"/>
<evidence type="ECO:0000313" key="1">
    <source>
        <dbReference type="EMBL" id="MBB4076229.1"/>
    </source>
</evidence>
<sequence>MPFYGEKAERDTLRTGFEGVHRGIPVECRQKLDEQFCYRLMS</sequence>
<dbReference type="EMBL" id="JACIFE010000003">
    <property type="protein sequence ID" value="MBB4076229.1"/>
    <property type="molecule type" value="Genomic_DNA"/>
</dbReference>
<evidence type="ECO:0000313" key="2">
    <source>
        <dbReference type="Proteomes" id="UP000585970"/>
    </source>
</evidence>
<accession>A0A840E378</accession>
<protein>
    <submittedName>
        <fullName evidence="1">Uncharacterized protein</fullName>
    </submittedName>
</protein>
<comment type="caution">
    <text evidence="1">The sequence shown here is derived from an EMBL/GenBank/DDBJ whole genome shotgun (WGS) entry which is preliminary data.</text>
</comment>
<proteinExistence type="predicted"/>